<dbReference type="VEuPathDB" id="VectorBase:RPRC002257"/>
<dbReference type="Gene3D" id="3.60.10.10">
    <property type="entry name" value="Endonuclease/exonuclease/phosphatase"/>
    <property type="match status" value="1"/>
</dbReference>
<protein>
    <recommendedName>
        <fullName evidence="3">Endonuclease/exonuclease/phosphatase domain-containing protein</fullName>
    </recommendedName>
</protein>
<dbReference type="EnsemblMetazoa" id="RPRC002257-RA">
    <property type="protein sequence ID" value="RPRC002257-PA"/>
    <property type="gene ID" value="RPRC002257"/>
</dbReference>
<dbReference type="AlphaFoldDB" id="T1HDY5"/>
<name>T1HDY5_RHOPR</name>
<keyword evidence="2" id="KW-1185">Reference proteome</keyword>
<sequence length="87" mass="9581">MIPLSIFASITRLDIVLVIASVSPAAEGFNIIILGLIYWRPGKMYDLYLDTLTEIIEDLSGEHGEYPVILGGDFNSRIGHSNQLSSE</sequence>
<proteinExistence type="predicted"/>
<evidence type="ECO:0000313" key="1">
    <source>
        <dbReference type="EnsemblMetazoa" id="RPRC002257-PA"/>
    </source>
</evidence>
<dbReference type="EMBL" id="ACPB03044400">
    <property type="status" value="NOT_ANNOTATED_CDS"/>
    <property type="molecule type" value="Genomic_DNA"/>
</dbReference>
<reference evidence="1" key="1">
    <citation type="submission" date="2015-05" db="UniProtKB">
        <authorList>
            <consortium name="EnsemblMetazoa"/>
        </authorList>
    </citation>
    <scope>IDENTIFICATION</scope>
</reference>
<evidence type="ECO:0000313" key="2">
    <source>
        <dbReference type="Proteomes" id="UP000015103"/>
    </source>
</evidence>
<dbReference type="InterPro" id="IPR036691">
    <property type="entry name" value="Endo/exonu/phosph_ase_sf"/>
</dbReference>
<dbReference type="SUPFAM" id="SSF56219">
    <property type="entry name" value="DNase I-like"/>
    <property type="match status" value="1"/>
</dbReference>
<organism evidence="1 2">
    <name type="scientific">Rhodnius prolixus</name>
    <name type="common">Triatomid bug</name>
    <dbReference type="NCBI Taxonomy" id="13249"/>
    <lineage>
        <taxon>Eukaryota</taxon>
        <taxon>Metazoa</taxon>
        <taxon>Ecdysozoa</taxon>
        <taxon>Arthropoda</taxon>
        <taxon>Hexapoda</taxon>
        <taxon>Insecta</taxon>
        <taxon>Pterygota</taxon>
        <taxon>Neoptera</taxon>
        <taxon>Paraneoptera</taxon>
        <taxon>Hemiptera</taxon>
        <taxon>Heteroptera</taxon>
        <taxon>Panheteroptera</taxon>
        <taxon>Cimicomorpha</taxon>
        <taxon>Reduviidae</taxon>
        <taxon>Triatominae</taxon>
        <taxon>Rhodnius</taxon>
    </lineage>
</organism>
<evidence type="ECO:0008006" key="3">
    <source>
        <dbReference type="Google" id="ProtNLM"/>
    </source>
</evidence>
<dbReference type="Proteomes" id="UP000015103">
    <property type="component" value="Unassembled WGS sequence"/>
</dbReference>
<accession>T1HDY5</accession>
<dbReference type="InParanoid" id="T1HDY5"/>
<dbReference type="HOGENOM" id="CLU_2489790_0_0_1"/>